<evidence type="ECO:0000256" key="1">
    <source>
        <dbReference type="SAM" id="MobiDB-lite"/>
    </source>
</evidence>
<reference evidence="2" key="2">
    <citation type="submission" date="2020-09" db="EMBL/GenBank/DDBJ databases">
        <authorList>
            <person name="Sun Q."/>
            <person name="Zhou Y."/>
        </authorList>
    </citation>
    <scope>NUCLEOTIDE SEQUENCE</scope>
    <source>
        <strain evidence="2">CGMCC 4.7201</strain>
    </source>
</reference>
<feature type="region of interest" description="Disordered" evidence="1">
    <location>
        <begin position="41"/>
        <end position="64"/>
    </location>
</feature>
<protein>
    <submittedName>
        <fullName evidence="2">Uncharacterized protein</fullName>
    </submittedName>
</protein>
<accession>A0A918E0Z7</accession>
<name>A0A918E0Z7_9ACTN</name>
<proteinExistence type="predicted"/>
<comment type="caution">
    <text evidence="2">The sequence shown here is derived from an EMBL/GenBank/DDBJ whole genome shotgun (WGS) entry which is preliminary data.</text>
</comment>
<dbReference type="Proteomes" id="UP000641932">
    <property type="component" value="Unassembled WGS sequence"/>
</dbReference>
<gene>
    <name evidence="2" type="ORF">GCM10012280_49820</name>
</gene>
<evidence type="ECO:0000313" key="3">
    <source>
        <dbReference type="Proteomes" id="UP000641932"/>
    </source>
</evidence>
<dbReference type="AlphaFoldDB" id="A0A918E0Z7"/>
<reference evidence="2" key="1">
    <citation type="journal article" date="2014" name="Int. J. Syst. Evol. Microbiol.">
        <title>Complete genome sequence of Corynebacterium casei LMG S-19264T (=DSM 44701T), isolated from a smear-ripened cheese.</title>
        <authorList>
            <consortium name="US DOE Joint Genome Institute (JGI-PGF)"/>
            <person name="Walter F."/>
            <person name="Albersmeier A."/>
            <person name="Kalinowski J."/>
            <person name="Ruckert C."/>
        </authorList>
    </citation>
    <scope>NUCLEOTIDE SEQUENCE</scope>
    <source>
        <strain evidence="2">CGMCC 4.7201</strain>
    </source>
</reference>
<keyword evidence="3" id="KW-1185">Reference proteome</keyword>
<organism evidence="2 3">
    <name type="scientific">Wenjunlia tyrosinilytica</name>
    <dbReference type="NCBI Taxonomy" id="1544741"/>
    <lineage>
        <taxon>Bacteria</taxon>
        <taxon>Bacillati</taxon>
        <taxon>Actinomycetota</taxon>
        <taxon>Actinomycetes</taxon>
        <taxon>Kitasatosporales</taxon>
        <taxon>Streptomycetaceae</taxon>
        <taxon>Wenjunlia</taxon>
    </lineage>
</organism>
<sequence length="85" mass="9204">MRGSRSSARVGHRIGAWIDNQRHVWVGRPVPGRPVIVNAHCPDHPQDPAGGPRPPKVSDHNSYRDPCKEDAVALLAGTIEREGAA</sequence>
<evidence type="ECO:0000313" key="2">
    <source>
        <dbReference type="EMBL" id="GGO94580.1"/>
    </source>
</evidence>
<dbReference type="EMBL" id="BMMS01000023">
    <property type="protein sequence ID" value="GGO94580.1"/>
    <property type="molecule type" value="Genomic_DNA"/>
</dbReference>